<organism evidence="2 3">
    <name type="scientific">Anaeroglobus geminatus F0357</name>
    <dbReference type="NCBI Taxonomy" id="861450"/>
    <lineage>
        <taxon>Bacteria</taxon>
        <taxon>Bacillati</taxon>
        <taxon>Bacillota</taxon>
        <taxon>Negativicutes</taxon>
        <taxon>Veillonellales</taxon>
        <taxon>Veillonellaceae</taxon>
        <taxon>Anaeroglobus</taxon>
    </lineage>
</organism>
<dbReference type="EMBL" id="AGCJ01000012">
    <property type="protein sequence ID" value="EHM43104.1"/>
    <property type="molecule type" value="Genomic_DNA"/>
</dbReference>
<comment type="caution">
    <text evidence="2">The sequence shown here is derived from an EMBL/GenBank/DDBJ whole genome shotgun (WGS) entry which is preliminary data.</text>
</comment>
<keyword evidence="1" id="KW-0812">Transmembrane</keyword>
<dbReference type="AlphaFoldDB" id="G9YFD6"/>
<name>G9YFD6_9FIRM</name>
<gene>
    <name evidence="2" type="ORF">HMPREF0080_00349</name>
</gene>
<proteinExistence type="predicted"/>
<keyword evidence="1" id="KW-1133">Transmembrane helix</keyword>
<keyword evidence="1" id="KW-0472">Membrane</keyword>
<dbReference type="PATRIC" id="fig|861450.3.peg.332"/>
<dbReference type="STRING" id="861450.HMPREF0080_00349"/>
<evidence type="ECO:0000256" key="1">
    <source>
        <dbReference type="SAM" id="Phobius"/>
    </source>
</evidence>
<reference evidence="2 3" key="1">
    <citation type="submission" date="2011-08" db="EMBL/GenBank/DDBJ databases">
        <authorList>
            <person name="Weinstock G."/>
            <person name="Sodergren E."/>
            <person name="Clifton S."/>
            <person name="Fulton L."/>
            <person name="Fulton B."/>
            <person name="Courtney L."/>
            <person name="Fronick C."/>
            <person name="Harrison M."/>
            <person name="Strong C."/>
            <person name="Farmer C."/>
            <person name="Delahaunty K."/>
            <person name="Markovic C."/>
            <person name="Hall O."/>
            <person name="Minx P."/>
            <person name="Tomlinson C."/>
            <person name="Mitreva M."/>
            <person name="Hou S."/>
            <person name="Chen J."/>
            <person name="Wollam A."/>
            <person name="Pepin K.H."/>
            <person name="Johnson M."/>
            <person name="Bhonagiri V."/>
            <person name="Zhang X."/>
            <person name="Suruliraj S."/>
            <person name="Warren W."/>
            <person name="Chinwalla A."/>
            <person name="Mardis E.R."/>
            <person name="Wilson R.K."/>
        </authorList>
    </citation>
    <scope>NUCLEOTIDE SEQUENCE [LARGE SCALE GENOMIC DNA]</scope>
    <source>
        <strain evidence="2 3">F0357</strain>
    </source>
</reference>
<evidence type="ECO:0000313" key="2">
    <source>
        <dbReference type="EMBL" id="EHM43104.1"/>
    </source>
</evidence>
<keyword evidence="3" id="KW-1185">Reference proteome</keyword>
<dbReference type="RefSeq" id="WP_006789332.1">
    <property type="nucleotide sequence ID" value="NZ_JH417569.1"/>
</dbReference>
<dbReference type="HOGENOM" id="CLU_813297_0_0_9"/>
<protein>
    <submittedName>
        <fullName evidence="2">Uncharacterized protein</fullName>
    </submittedName>
</protein>
<evidence type="ECO:0000313" key="3">
    <source>
        <dbReference type="Proteomes" id="UP000005481"/>
    </source>
</evidence>
<dbReference type="eggNOG" id="ENOG5033PDD">
    <property type="taxonomic scope" value="Bacteria"/>
</dbReference>
<sequence>MTKPSTSLVDARTISSVLVIVLCLAFAVLSRHELYEKTPDYALGRVITSFDNGDEAGFFELVHDRKIARDLFDDLVKRQQGDAFATILKLTGMPARSAFEIDLHALLADGLNNSSEYDPDGTKANAASDILHSFGFSVPLKGWHYSSRGMSKETAPGKAKITVYLYNDLIRSTIPCTILLEKSNASWHITGLADSIAFLTAVNKAYEKALDTYNEDTVRRMNCYVSIEAVNSSLQKDPGDGKTFLRLQYAPVYPQGNGDIDDVLCRYTLRRNSDGALLYTADLHISIYKSSSPITSQFLLNPLIPSQQALIERGTLTDTAGALEILSLRLKNGTIVKRSERLPQ</sequence>
<accession>G9YFD6</accession>
<dbReference type="OrthoDB" id="1624172at2"/>
<feature type="transmembrane region" description="Helical" evidence="1">
    <location>
        <begin position="12"/>
        <end position="29"/>
    </location>
</feature>
<dbReference type="Proteomes" id="UP000005481">
    <property type="component" value="Unassembled WGS sequence"/>
</dbReference>